<feature type="compositionally biased region" description="Low complexity" evidence="1">
    <location>
        <begin position="193"/>
        <end position="218"/>
    </location>
</feature>
<keyword evidence="4" id="KW-1185">Reference proteome</keyword>
<dbReference type="InterPro" id="IPR007518">
    <property type="entry name" value="MINDY"/>
</dbReference>
<dbReference type="GO" id="GO:0005829">
    <property type="term" value="C:cytosol"/>
    <property type="evidence" value="ECO:0007669"/>
    <property type="project" value="TreeGrafter"/>
</dbReference>
<evidence type="ECO:0000259" key="2">
    <source>
        <dbReference type="Pfam" id="PF04424"/>
    </source>
</evidence>
<feature type="region of interest" description="Disordered" evidence="1">
    <location>
        <begin position="85"/>
        <end position="133"/>
    </location>
</feature>
<dbReference type="PANTHER" id="PTHR18063">
    <property type="entry name" value="NF-E2 INDUCIBLE PROTEIN"/>
    <property type="match status" value="1"/>
</dbReference>
<protein>
    <recommendedName>
        <fullName evidence="2">MINDY deubiquitinase domain-containing protein</fullName>
    </recommendedName>
</protein>
<dbReference type="PANTHER" id="PTHR18063:SF6">
    <property type="entry name" value="UBIQUITIN CARBOXYL-TERMINAL HYDROLASE"/>
    <property type="match status" value="1"/>
</dbReference>
<dbReference type="GeneID" id="85225149"/>
<feature type="region of interest" description="Disordered" evidence="1">
    <location>
        <begin position="193"/>
        <end position="221"/>
    </location>
</feature>
<feature type="compositionally biased region" description="Basic and acidic residues" evidence="1">
    <location>
        <begin position="632"/>
        <end position="643"/>
    </location>
</feature>
<dbReference type="Proteomes" id="UP001217754">
    <property type="component" value="Chromosome 2"/>
</dbReference>
<dbReference type="GO" id="GO:0016807">
    <property type="term" value="F:cysteine-type carboxypeptidase activity"/>
    <property type="evidence" value="ECO:0007669"/>
    <property type="project" value="TreeGrafter"/>
</dbReference>
<evidence type="ECO:0000313" key="3">
    <source>
        <dbReference type="EMBL" id="WFD38544.1"/>
    </source>
</evidence>
<feature type="compositionally biased region" description="Polar residues" evidence="1">
    <location>
        <begin position="645"/>
        <end position="662"/>
    </location>
</feature>
<dbReference type="GO" id="GO:0004843">
    <property type="term" value="F:cysteine-type deubiquitinase activity"/>
    <property type="evidence" value="ECO:0007669"/>
    <property type="project" value="InterPro"/>
</dbReference>
<accession>A0AAF0F0Y1</accession>
<name>A0AAF0F0Y1_9BASI</name>
<dbReference type="GO" id="GO:0071944">
    <property type="term" value="C:cell periphery"/>
    <property type="evidence" value="ECO:0007669"/>
    <property type="project" value="TreeGrafter"/>
</dbReference>
<feature type="region of interest" description="Disordered" evidence="1">
    <location>
        <begin position="626"/>
        <end position="674"/>
    </location>
</feature>
<evidence type="ECO:0000256" key="1">
    <source>
        <dbReference type="SAM" id="MobiDB-lite"/>
    </source>
</evidence>
<reference evidence="3" key="1">
    <citation type="submission" date="2023-03" db="EMBL/GenBank/DDBJ databases">
        <title>Mating type loci evolution in Malassezia.</title>
        <authorList>
            <person name="Coelho M.A."/>
        </authorList>
    </citation>
    <scope>NUCLEOTIDE SEQUENCE</scope>
    <source>
        <strain evidence="3">CBS 9431</strain>
    </source>
</reference>
<evidence type="ECO:0000313" key="4">
    <source>
        <dbReference type="Proteomes" id="UP001217754"/>
    </source>
</evidence>
<feature type="domain" description="MINDY deubiquitinase" evidence="2">
    <location>
        <begin position="316"/>
        <end position="590"/>
    </location>
</feature>
<proteinExistence type="predicted"/>
<sequence length="674" mass="70653">MSTNPFLAQAAQANRTEKSVQNEGHASVLDDLVGLDLSSPTFSTASQAHVPHALASPDSGAPAGIHAPVQESGFGESASLFAGGTYRSPVSKQAPLPEQSPQETQYETGGSSAYASKEPAANTGTPYATGTQYTTTAAPKNPFLASASYQEPSAPVSSYESSAPAAYESSAPATSYETPAPATSYMAPASSAYTTSAPTSYTTPAPTSYATTSVPTSSNAPASGLGLYSAQDAPSYAARDVPAAPQGTSSYATQDAPALSYLAPAAGVTTGAATATAATAATESTPSAPAQNQDQIDADAEIARALAQEGSADEVQWSLKDLSWNGRNTKIIMQNENGPCSLIALCNVLLLEGRLEITPADRPAVSYSYLSSKLTELLLAQNVGNNASQLGAALRVLPSLQRGLDVDIGFDAPTHFVSDSSGADALALFRLAGVSLVHGWLPDPSEQPMYSAVQQAGSYNGATLAVANGDAQTNGHVISSSSNPFGTASASSGAEQAALVQEFLEEHKTQLTPYGIAQLRQTLPAGTLSVLFRNSHLSVIYRRRSNEGEGGSPELFTLVTDAGFLMEDRIVWESLQDPRGEYNNYFDSHFVYAPYTGSARRRGQDAGADSDYQLALELQKQERSRALAARRAYRERTSQRPQDDYSGSTNDNAPPYPGSSNPLKKMFSKLKRNK</sequence>
<gene>
    <name evidence="3" type="ORF">MJAP1_001500</name>
</gene>
<organism evidence="3 4">
    <name type="scientific">Malassezia japonica</name>
    <dbReference type="NCBI Taxonomy" id="223818"/>
    <lineage>
        <taxon>Eukaryota</taxon>
        <taxon>Fungi</taxon>
        <taxon>Dikarya</taxon>
        <taxon>Basidiomycota</taxon>
        <taxon>Ustilaginomycotina</taxon>
        <taxon>Malasseziomycetes</taxon>
        <taxon>Malasseziales</taxon>
        <taxon>Malasseziaceae</taxon>
        <taxon>Malassezia</taxon>
    </lineage>
</organism>
<feature type="compositionally biased region" description="Low complexity" evidence="1">
    <location>
        <begin position="123"/>
        <end position="133"/>
    </location>
</feature>
<dbReference type="InterPro" id="IPR033979">
    <property type="entry name" value="MINDY_domain"/>
</dbReference>
<dbReference type="Pfam" id="PF04424">
    <property type="entry name" value="MINDY_DUB"/>
    <property type="match status" value="1"/>
</dbReference>
<dbReference type="EMBL" id="CP119959">
    <property type="protein sequence ID" value="WFD38544.1"/>
    <property type="molecule type" value="Genomic_DNA"/>
</dbReference>
<dbReference type="GO" id="GO:1990380">
    <property type="term" value="F:K48-linked deubiquitinase activity"/>
    <property type="evidence" value="ECO:0007669"/>
    <property type="project" value="InterPro"/>
</dbReference>
<dbReference type="GO" id="GO:0071108">
    <property type="term" value="P:protein K48-linked deubiquitination"/>
    <property type="evidence" value="ECO:0007669"/>
    <property type="project" value="TreeGrafter"/>
</dbReference>
<dbReference type="AlphaFoldDB" id="A0AAF0F0Y1"/>
<dbReference type="RefSeq" id="XP_060121441.1">
    <property type="nucleotide sequence ID" value="XM_060265458.1"/>
</dbReference>
<feature type="compositionally biased region" description="Polar residues" evidence="1">
    <location>
        <begin position="99"/>
        <end position="114"/>
    </location>
</feature>